<dbReference type="PRINTS" id="PR00108">
    <property type="entry name" value="THYMDSNTHASE"/>
</dbReference>
<evidence type="ECO:0000256" key="1">
    <source>
        <dbReference type="ARBA" id="ARBA00011947"/>
    </source>
</evidence>
<keyword evidence="3" id="KW-0808">Transferase</keyword>
<dbReference type="GO" id="GO:0032259">
    <property type="term" value="P:methylation"/>
    <property type="evidence" value="ECO:0007669"/>
    <property type="project" value="UniProtKB-KW"/>
</dbReference>
<dbReference type="EMBL" id="CP026095">
    <property type="protein sequence ID" value="AZV43545.1"/>
    <property type="molecule type" value="Genomic_DNA"/>
</dbReference>
<dbReference type="Proteomes" id="UP000283095">
    <property type="component" value="Chromosome"/>
</dbReference>
<dbReference type="InterPro" id="IPR036926">
    <property type="entry name" value="Thymidate_synth/dCMP_Mease_sf"/>
</dbReference>
<dbReference type="KEGG" id="pasa:BAOM_2936"/>
<proteinExistence type="predicted"/>
<dbReference type="Gene3D" id="3.30.572.10">
    <property type="entry name" value="Thymidylate synthase/dCMP hydroxymethylase domain"/>
    <property type="match status" value="1"/>
</dbReference>
<evidence type="ECO:0000259" key="5">
    <source>
        <dbReference type="Pfam" id="PF00303"/>
    </source>
</evidence>
<dbReference type="GO" id="GO:0006231">
    <property type="term" value="P:dTMP biosynthetic process"/>
    <property type="evidence" value="ECO:0007669"/>
    <property type="project" value="InterPro"/>
</dbReference>
<evidence type="ECO:0000313" key="7">
    <source>
        <dbReference type="Proteomes" id="UP000283095"/>
    </source>
</evidence>
<organism evidence="6 7">
    <name type="scientific">Peribacillus asahii</name>
    <dbReference type="NCBI Taxonomy" id="228899"/>
    <lineage>
        <taxon>Bacteria</taxon>
        <taxon>Bacillati</taxon>
        <taxon>Bacillota</taxon>
        <taxon>Bacilli</taxon>
        <taxon>Bacillales</taxon>
        <taxon>Bacillaceae</taxon>
        <taxon>Peribacillus</taxon>
    </lineage>
</organism>
<keyword evidence="2" id="KW-0489">Methyltransferase</keyword>
<dbReference type="InterPro" id="IPR023451">
    <property type="entry name" value="Thymidate_synth/dCMP_Mease_dom"/>
</dbReference>
<evidence type="ECO:0000313" key="6">
    <source>
        <dbReference type="EMBL" id="AZV43545.1"/>
    </source>
</evidence>
<dbReference type="PANTHER" id="PTHR11548:SF1">
    <property type="entry name" value="THYMIDYLATE SYNTHASE 1"/>
    <property type="match status" value="1"/>
</dbReference>
<dbReference type="Pfam" id="PF00303">
    <property type="entry name" value="Thymidylat_synt"/>
    <property type="match status" value="1"/>
</dbReference>
<evidence type="ECO:0000256" key="3">
    <source>
        <dbReference type="ARBA" id="ARBA00022679"/>
    </source>
</evidence>
<dbReference type="InterPro" id="IPR045097">
    <property type="entry name" value="Thymidate_synth/dCMP_Mease"/>
</dbReference>
<gene>
    <name evidence="6" type="primary">thyA</name>
    <name evidence="6" type="ORF">BAOM_2936</name>
</gene>
<dbReference type="PANTHER" id="PTHR11548">
    <property type="entry name" value="THYMIDYLATE SYNTHASE 1"/>
    <property type="match status" value="1"/>
</dbReference>
<accession>A0A3T0KTH0</accession>
<reference evidence="6 7" key="1">
    <citation type="submission" date="2018-01" db="EMBL/GenBank/DDBJ databases">
        <title>Bacillus asahii Genome sequencing and assembly.</title>
        <authorList>
            <person name="Jiang H."/>
            <person name="Feng Y."/>
            <person name="Zhao F."/>
            <person name="Lin X."/>
        </authorList>
    </citation>
    <scope>NUCLEOTIDE SEQUENCE [LARGE SCALE GENOMIC DNA]</scope>
    <source>
        <strain evidence="6 7">OM18</strain>
    </source>
</reference>
<dbReference type="GO" id="GO:0005829">
    <property type="term" value="C:cytosol"/>
    <property type="evidence" value="ECO:0007669"/>
    <property type="project" value="TreeGrafter"/>
</dbReference>
<dbReference type="GO" id="GO:0004799">
    <property type="term" value="F:thymidylate synthase activity"/>
    <property type="evidence" value="ECO:0007669"/>
    <property type="project" value="UniProtKB-EC"/>
</dbReference>
<feature type="domain" description="Thymidylate synthase/dCMP hydroxymethylase" evidence="5">
    <location>
        <begin position="4"/>
        <end position="178"/>
    </location>
</feature>
<dbReference type="AlphaFoldDB" id="A0A3T0KTH0"/>
<keyword evidence="4" id="KW-0545">Nucleotide biosynthesis</keyword>
<evidence type="ECO:0000256" key="4">
    <source>
        <dbReference type="ARBA" id="ARBA00022727"/>
    </source>
</evidence>
<dbReference type="SUPFAM" id="SSF55831">
    <property type="entry name" value="Thymidylate synthase/dCMP hydroxymethylase"/>
    <property type="match status" value="1"/>
</dbReference>
<dbReference type="InterPro" id="IPR000398">
    <property type="entry name" value="Thymidylate_synthase"/>
</dbReference>
<name>A0A3T0KTH0_9BACI</name>
<sequence length="182" mass="20931">MSNEIKDLKSSIWDSWSNENGEIEKAYGFQIAKPTMGFPSQPHYVLNEIKTNPTSRRIQMNMFNAEEQETKAKKSLIECAFGTNLSVKNGKLYMTLTQRSGDKLTAAGAGGWNLVQYASLMHAIAMECNLEVGVLKHDIQDLHIYNKHIKQVEEMIRRYEELEQYELPQLKVKKEAIFRINC</sequence>
<dbReference type="EC" id="2.1.1.45" evidence="1"/>
<protein>
    <recommendedName>
        <fullName evidence="1">thymidylate synthase</fullName>
        <ecNumber evidence="1">2.1.1.45</ecNumber>
    </recommendedName>
</protein>
<evidence type="ECO:0000256" key="2">
    <source>
        <dbReference type="ARBA" id="ARBA00022603"/>
    </source>
</evidence>